<proteinExistence type="predicted"/>
<feature type="non-terminal residue" evidence="1">
    <location>
        <position position="1"/>
    </location>
</feature>
<dbReference type="Proteomes" id="UP000237105">
    <property type="component" value="Unassembled WGS sequence"/>
</dbReference>
<protein>
    <submittedName>
        <fullName evidence="1">Uncharacterized protein</fullName>
    </submittedName>
</protein>
<keyword evidence="2" id="KW-1185">Reference proteome</keyword>
<evidence type="ECO:0000313" key="2">
    <source>
        <dbReference type="Proteomes" id="UP000237105"/>
    </source>
</evidence>
<reference evidence="2" key="1">
    <citation type="submission" date="2016-06" db="EMBL/GenBank/DDBJ databases">
        <title>Parallel loss of symbiosis genes in relatives of nitrogen-fixing non-legume Parasponia.</title>
        <authorList>
            <person name="Van Velzen R."/>
            <person name="Holmer R."/>
            <person name="Bu F."/>
            <person name="Rutten L."/>
            <person name="Van Zeijl A."/>
            <person name="Liu W."/>
            <person name="Santuari L."/>
            <person name="Cao Q."/>
            <person name="Sharma T."/>
            <person name="Shen D."/>
            <person name="Roswanjaya Y."/>
            <person name="Wardhani T."/>
            <person name="Kalhor M.S."/>
            <person name="Jansen J."/>
            <person name="Van den Hoogen J."/>
            <person name="Gungor B."/>
            <person name="Hartog M."/>
            <person name="Hontelez J."/>
            <person name="Verver J."/>
            <person name="Yang W.-C."/>
            <person name="Schijlen E."/>
            <person name="Repin R."/>
            <person name="Schilthuizen M."/>
            <person name="Schranz E."/>
            <person name="Heidstra R."/>
            <person name="Miyata K."/>
            <person name="Fedorova E."/>
            <person name="Kohlen W."/>
            <person name="Bisseling T."/>
            <person name="Smit S."/>
            <person name="Geurts R."/>
        </authorList>
    </citation>
    <scope>NUCLEOTIDE SEQUENCE [LARGE SCALE GENOMIC DNA]</scope>
    <source>
        <strain evidence="2">cv. WU1-14</strain>
    </source>
</reference>
<dbReference type="EMBL" id="JXTB01000176">
    <property type="protein sequence ID" value="PON55990.1"/>
    <property type="molecule type" value="Genomic_DNA"/>
</dbReference>
<name>A0A2P5C4H1_PARAD</name>
<accession>A0A2P5C4H1</accession>
<dbReference type="AlphaFoldDB" id="A0A2P5C4H1"/>
<gene>
    <name evidence="1" type="ORF">PanWU01x14_184570</name>
</gene>
<evidence type="ECO:0000313" key="1">
    <source>
        <dbReference type="EMBL" id="PON55990.1"/>
    </source>
</evidence>
<organism evidence="1 2">
    <name type="scientific">Parasponia andersonii</name>
    <name type="common">Sponia andersonii</name>
    <dbReference type="NCBI Taxonomy" id="3476"/>
    <lineage>
        <taxon>Eukaryota</taxon>
        <taxon>Viridiplantae</taxon>
        <taxon>Streptophyta</taxon>
        <taxon>Embryophyta</taxon>
        <taxon>Tracheophyta</taxon>
        <taxon>Spermatophyta</taxon>
        <taxon>Magnoliopsida</taxon>
        <taxon>eudicotyledons</taxon>
        <taxon>Gunneridae</taxon>
        <taxon>Pentapetalae</taxon>
        <taxon>rosids</taxon>
        <taxon>fabids</taxon>
        <taxon>Rosales</taxon>
        <taxon>Cannabaceae</taxon>
        <taxon>Parasponia</taxon>
    </lineage>
</organism>
<sequence length="92" mass="10405">VDEITSRTYADCTGDLPTHLHGGHTVEVEVEQLELAQSQGSEGTYTIEVRQCPRNEPMEQEDHGIDLAELHTRQLHQSLKMSKNMTRPTVIH</sequence>
<comment type="caution">
    <text evidence="1">The sequence shown here is derived from an EMBL/GenBank/DDBJ whole genome shotgun (WGS) entry which is preliminary data.</text>
</comment>